<proteinExistence type="predicted"/>
<protein>
    <recommendedName>
        <fullName evidence="2">Stress-response A/B barrel domain-containing protein</fullName>
    </recommendedName>
</protein>
<sequence>MLSCFNLKPGVSINDFKKSLITLDKHLQDVSMIDSTGNIGRRQRHRIMDTDDERDHEYFFVMTFRNLSQCDRSIDYLYSEEEPGNSIHQAVWRKVDNPVFICWEDI</sequence>
<dbReference type="EMBL" id="UINC01023921">
    <property type="protein sequence ID" value="SVA96560.1"/>
    <property type="molecule type" value="Genomic_DNA"/>
</dbReference>
<evidence type="ECO:0000313" key="1">
    <source>
        <dbReference type="EMBL" id="SVA96560.1"/>
    </source>
</evidence>
<organism evidence="1">
    <name type="scientific">marine metagenome</name>
    <dbReference type="NCBI Taxonomy" id="408172"/>
    <lineage>
        <taxon>unclassified sequences</taxon>
        <taxon>metagenomes</taxon>
        <taxon>ecological metagenomes</taxon>
    </lineage>
</organism>
<dbReference type="AlphaFoldDB" id="A0A382A4U6"/>
<reference evidence="1" key="1">
    <citation type="submission" date="2018-05" db="EMBL/GenBank/DDBJ databases">
        <authorList>
            <person name="Lanie J.A."/>
            <person name="Ng W.-L."/>
            <person name="Kazmierczak K.M."/>
            <person name="Andrzejewski T.M."/>
            <person name="Davidsen T.M."/>
            <person name="Wayne K.J."/>
            <person name="Tettelin H."/>
            <person name="Glass J.I."/>
            <person name="Rusch D."/>
            <person name="Podicherti R."/>
            <person name="Tsui H.-C.T."/>
            <person name="Winkler M.E."/>
        </authorList>
    </citation>
    <scope>NUCLEOTIDE SEQUENCE</scope>
</reference>
<evidence type="ECO:0008006" key="2">
    <source>
        <dbReference type="Google" id="ProtNLM"/>
    </source>
</evidence>
<accession>A0A382A4U6</accession>
<gene>
    <name evidence="1" type="ORF">METZ01_LOCUS149414</name>
</gene>
<name>A0A382A4U6_9ZZZZ</name>